<evidence type="ECO:0000256" key="3">
    <source>
        <dbReference type="ARBA" id="ARBA00012363"/>
    </source>
</evidence>
<evidence type="ECO:0000256" key="8">
    <source>
        <dbReference type="ARBA" id="ARBA00023239"/>
    </source>
</evidence>
<feature type="binding site" evidence="10">
    <location>
        <begin position="438"/>
        <end position="439"/>
    </location>
    <ligand>
        <name>ATP</name>
        <dbReference type="ChEBI" id="CHEBI:30616"/>
    </ligand>
</feature>
<comment type="subcellular location">
    <subcellularLocation>
        <location evidence="10">Cytoplasm</location>
    </subcellularLocation>
</comment>
<dbReference type="InterPro" id="IPR008210">
    <property type="entry name" value="PEP_carboxykinase_N"/>
</dbReference>
<dbReference type="EC" id="4.1.1.49" evidence="3 10"/>
<keyword evidence="11" id="KW-0418">Kinase</keyword>
<keyword evidence="11" id="KW-0808">Transferase</keyword>
<evidence type="ECO:0000313" key="12">
    <source>
        <dbReference type="Proteomes" id="UP000503320"/>
    </source>
</evidence>
<dbReference type="PANTHER" id="PTHR30031:SF0">
    <property type="entry name" value="PHOSPHOENOLPYRUVATE CARBOXYKINASE (ATP)"/>
    <property type="match status" value="1"/>
</dbReference>
<protein>
    <recommendedName>
        <fullName evidence="3 10">Phosphoenolpyruvate carboxykinase (ATP)</fullName>
        <shortName evidence="10">PCK</shortName>
        <shortName evidence="10">PEP carboxykinase</shortName>
        <shortName evidence="10">PEPCK</shortName>
        <ecNumber evidence="3 10">4.1.1.49</ecNumber>
    </recommendedName>
</protein>
<evidence type="ECO:0000256" key="1">
    <source>
        <dbReference type="ARBA" id="ARBA00004742"/>
    </source>
</evidence>
<dbReference type="GO" id="GO:0006094">
    <property type="term" value="P:gluconeogenesis"/>
    <property type="evidence" value="ECO:0007669"/>
    <property type="project" value="UniProtKB-UniRule"/>
</dbReference>
<dbReference type="SUPFAM" id="SSF53795">
    <property type="entry name" value="PEP carboxykinase-like"/>
    <property type="match status" value="1"/>
</dbReference>
<keyword evidence="10" id="KW-0464">Manganese</keyword>
<evidence type="ECO:0000256" key="6">
    <source>
        <dbReference type="ARBA" id="ARBA00022793"/>
    </source>
</evidence>
<organism evidence="11 12">
    <name type="scientific">Allofrancisella frigidaquae</name>
    <dbReference type="NCBI Taxonomy" id="1085644"/>
    <lineage>
        <taxon>Bacteria</taxon>
        <taxon>Pseudomonadati</taxon>
        <taxon>Pseudomonadota</taxon>
        <taxon>Gammaproteobacteria</taxon>
        <taxon>Thiotrichales</taxon>
        <taxon>Francisellaceae</taxon>
        <taxon>Allofrancisella</taxon>
    </lineage>
</organism>
<evidence type="ECO:0000256" key="2">
    <source>
        <dbReference type="ARBA" id="ARBA00006052"/>
    </source>
</evidence>
<keyword evidence="11" id="KW-0670">Pyruvate</keyword>
<keyword evidence="5 10" id="KW-0547">Nucleotide-binding</keyword>
<dbReference type="Gene3D" id="2.170.8.10">
    <property type="entry name" value="Phosphoenolpyruvate Carboxykinase, domain 2"/>
    <property type="match status" value="1"/>
</dbReference>
<dbReference type="Gene3D" id="3.90.228.20">
    <property type="match status" value="1"/>
</dbReference>
<sequence length="529" mass="60983">MDPSIVDDSKYLFTTKNVYQNLTLDELAEHAQHTCNFINMDGKTLIVDSGNIKGRLPDDKYVVETKYAKKNVWWHEHGSDNKRLKRKDWKLIKQKLCDNISSKNIFVIEGFYNHDEKNRIAVRLITTQASAAYFFRLICIRPAIKELEDFKPQWIMMHSPETSIDNYKELGLNSSKVIATNLKQRQSIFIGTRYLAEINKVLLSIMSYYLSLNNIGIFYCSVGVDAEARSLMFLGLSGSGKTTLALDNHRALVTNEAIAWTESKGLYSLESGLTIKAASFKEDDSRIKNVLQNHLLIENPNFDEGGNIIFGHKEHSQSNTYLTFCRENFENCITNTSDPSTIIFLVKDAKGVLPRIAKLSKGQAIYYFLSGYTSTSTGVEEGVVEPKPEFSSCYAQPFLLLQPTRYASILRQRLKHSNAKIYMINVGWIDGDFKTGRRVPVEETKAIVNYLVNDKQDITFKYVRQKYFNFKSLITIQDQDQTLHLTNYWQDQSEYKKQYKSLAKAFIKNYEQFEEDEFALKYKKFQPIV</sequence>
<dbReference type="EMBL" id="CP038017">
    <property type="protein sequence ID" value="QIV94880.1"/>
    <property type="molecule type" value="Genomic_DNA"/>
</dbReference>
<feature type="binding site" evidence="10">
    <location>
        <position position="200"/>
    </location>
    <ligand>
        <name>Mn(2+)</name>
        <dbReference type="ChEBI" id="CHEBI:29035"/>
    </ligand>
</feature>
<dbReference type="UniPathway" id="UPA00138"/>
<comment type="catalytic activity">
    <reaction evidence="9 10">
        <text>oxaloacetate + ATP = phosphoenolpyruvate + ADP + CO2</text>
        <dbReference type="Rhea" id="RHEA:18617"/>
        <dbReference type="ChEBI" id="CHEBI:16452"/>
        <dbReference type="ChEBI" id="CHEBI:16526"/>
        <dbReference type="ChEBI" id="CHEBI:30616"/>
        <dbReference type="ChEBI" id="CHEBI:58702"/>
        <dbReference type="ChEBI" id="CHEBI:456216"/>
        <dbReference type="EC" id="4.1.1.49"/>
    </reaction>
</comment>
<dbReference type="InterPro" id="IPR013035">
    <property type="entry name" value="PEP_carboxykinase_C"/>
</dbReference>
<dbReference type="InterPro" id="IPR001272">
    <property type="entry name" value="PEP_carboxykinase_ATP"/>
</dbReference>
<feature type="binding site" evidence="10">
    <location>
        <position position="194"/>
    </location>
    <ligand>
        <name>substrate</name>
    </ligand>
</feature>
<comment type="pathway">
    <text evidence="1 10">Carbohydrate biosynthesis; gluconeogenesis.</text>
</comment>
<dbReference type="AlphaFoldDB" id="A0A6M3HUZ6"/>
<dbReference type="HAMAP" id="MF_00453">
    <property type="entry name" value="PEPCK_ATP"/>
    <property type="match status" value="1"/>
</dbReference>
<comment type="function">
    <text evidence="10">Involved in the gluconeogenesis. Catalyzes the conversion of oxaloacetate (OAA) to phosphoenolpyruvate (PEP) through direct phosphoryl transfer between the nucleoside triphosphate and OAA.</text>
</comment>
<dbReference type="Gene3D" id="3.40.449.10">
    <property type="entry name" value="Phosphoenolpyruvate Carboxykinase, domain 1"/>
    <property type="match status" value="1"/>
</dbReference>
<dbReference type="Pfam" id="PF01293">
    <property type="entry name" value="PEPCK_ATP"/>
    <property type="match status" value="1"/>
</dbReference>
<reference evidence="11 12" key="1">
    <citation type="submission" date="2019-03" db="EMBL/GenBank/DDBJ databases">
        <title>Complete Genome Sequence of Allofrancisella frigidaquae Strain SYSU 10HL1970 Isolated from Water-Cooling Systems in China.</title>
        <authorList>
            <person name="Ohrman C."/>
            <person name="Uneklint I."/>
            <person name="Sjodin A."/>
        </authorList>
    </citation>
    <scope>NUCLEOTIDE SEQUENCE [LARGE SCALE GENOMIC DNA]</scope>
    <source>
        <strain evidence="11 12">SYSU 10HL1970</strain>
    </source>
</reference>
<keyword evidence="10" id="KW-0479">Metal-binding</keyword>
<keyword evidence="6 10" id="KW-0210">Decarboxylase</keyword>
<keyword evidence="4 10" id="KW-0312">Gluconeogenesis</keyword>
<keyword evidence="8 10" id="KW-0456">Lyase</keyword>
<dbReference type="GO" id="GO:0005829">
    <property type="term" value="C:cytosol"/>
    <property type="evidence" value="ECO:0007669"/>
    <property type="project" value="TreeGrafter"/>
</dbReference>
<keyword evidence="12" id="KW-1185">Reference proteome</keyword>
<dbReference type="GO" id="GO:0005524">
    <property type="term" value="F:ATP binding"/>
    <property type="evidence" value="ECO:0007669"/>
    <property type="project" value="UniProtKB-UniRule"/>
</dbReference>
<comment type="subunit">
    <text evidence="10">Monomer.</text>
</comment>
<evidence type="ECO:0000256" key="4">
    <source>
        <dbReference type="ARBA" id="ARBA00022432"/>
    </source>
</evidence>
<dbReference type="NCBIfam" id="NF006821">
    <property type="entry name" value="PRK09344.1-3"/>
    <property type="match status" value="1"/>
</dbReference>
<evidence type="ECO:0000256" key="9">
    <source>
        <dbReference type="ARBA" id="ARBA00047371"/>
    </source>
</evidence>
<evidence type="ECO:0000256" key="10">
    <source>
        <dbReference type="HAMAP-Rule" id="MF_00453"/>
    </source>
</evidence>
<dbReference type="KEGG" id="afri:E3E15_05770"/>
<evidence type="ECO:0000256" key="7">
    <source>
        <dbReference type="ARBA" id="ARBA00022840"/>
    </source>
</evidence>
<gene>
    <name evidence="10" type="primary">pckA</name>
    <name evidence="11" type="ORF">E3E15_05770</name>
</gene>
<comment type="caution">
    <text evidence="10">Lacks conserved residue(s) required for the propagation of feature annotation.</text>
</comment>
<keyword evidence="7 10" id="KW-0067">ATP-binding</keyword>
<feature type="binding site" evidence="10">
    <location>
        <position position="55"/>
    </location>
    <ligand>
        <name>substrate</name>
    </ligand>
</feature>
<comment type="cofactor">
    <cofactor evidence="10">
        <name>Mn(2+)</name>
        <dbReference type="ChEBI" id="CHEBI:29035"/>
    </cofactor>
    <text evidence="10">Binds 1 Mn(2+) ion per subunit.</text>
</comment>
<dbReference type="GO" id="GO:0016301">
    <property type="term" value="F:kinase activity"/>
    <property type="evidence" value="ECO:0007669"/>
    <property type="project" value="UniProtKB-KW"/>
</dbReference>
<accession>A0A6M3HUZ6</accession>
<dbReference type="PANTHER" id="PTHR30031">
    <property type="entry name" value="PHOSPHOENOLPYRUVATE CARBOXYKINASE ATP"/>
    <property type="match status" value="1"/>
</dbReference>
<feature type="binding site" evidence="10">
    <location>
        <position position="200"/>
    </location>
    <ligand>
        <name>ATP</name>
        <dbReference type="ChEBI" id="CHEBI:30616"/>
    </ligand>
</feature>
<comment type="similarity">
    <text evidence="2 10">Belongs to the phosphoenolpyruvate carboxykinase (ATP) family.</text>
</comment>
<keyword evidence="10" id="KW-0963">Cytoplasm</keyword>
<feature type="binding site" evidence="10">
    <location>
        <position position="444"/>
    </location>
    <ligand>
        <name>ATP</name>
        <dbReference type="ChEBI" id="CHEBI:30616"/>
    </ligand>
</feature>
<dbReference type="SUPFAM" id="SSF68923">
    <property type="entry name" value="PEP carboxykinase N-terminal domain"/>
    <property type="match status" value="1"/>
</dbReference>
<proteinExistence type="inferred from homology"/>
<evidence type="ECO:0000256" key="5">
    <source>
        <dbReference type="ARBA" id="ARBA00022741"/>
    </source>
</evidence>
<dbReference type="GO" id="GO:0046872">
    <property type="term" value="F:metal ion binding"/>
    <property type="evidence" value="ECO:0007669"/>
    <property type="project" value="UniProtKB-KW"/>
</dbReference>
<dbReference type="PIRSF" id="PIRSF006294">
    <property type="entry name" value="PEP_crbxkin"/>
    <property type="match status" value="1"/>
</dbReference>
<dbReference type="Proteomes" id="UP000503320">
    <property type="component" value="Chromosome"/>
</dbReference>
<dbReference type="GO" id="GO:0004612">
    <property type="term" value="F:phosphoenolpyruvate carboxykinase (ATP) activity"/>
    <property type="evidence" value="ECO:0007669"/>
    <property type="project" value="UniProtKB-UniRule"/>
</dbReference>
<feature type="binding site" evidence="10">
    <location>
        <position position="200"/>
    </location>
    <ligand>
        <name>substrate</name>
    </ligand>
</feature>
<name>A0A6M3HUZ6_9GAMM</name>
<evidence type="ECO:0000313" key="11">
    <source>
        <dbReference type="EMBL" id="QIV94880.1"/>
    </source>
</evidence>
<dbReference type="RefSeq" id="WP_172106947.1">
    <property type="nucleotide sequence ID" value="NZ_CP038017.1"/>
</dbReference>